<dbReference type="SUPFAM" id="SSF51419">
    <property type="entry name" value="PLP-binding barrel"/>
    <property type="match status" value="1"/>
</dbReference>
<name>A0ABQ5KVC4_9EUKA</name>
<comment type="caution">
    <text evidence="5">The sequence shown here is derived from an EMBL/GenBank/DDBJ whole genome shotgun (WGS) entry which is preliminary data.</text>
</comment>
<evidence type="ECO:0000256" key="1">
    <source>
        <dbReference type="ARBA" id="ARBA00022898"/>
    </source>
</evidence>
<evidence type="ECO:0000259" key="4">
    <source>
        <dbReference type="Pfam" id="PF01168"/>
    </source>
</evidence>
<dbReference type="EMBL" id="BQXS01010979">
    <property type="protein sequence ID" value="GKT35384.1"/>
    <property type="molecule type" value="Genomic_DNA"/>
</dbReference>
<evidence type="ECO:0000313" key="5">
    <source>
        <dbReference type="EMBL" id="GKT35384.1"/>
    </source>
</evidence>
<dbReference type="InterPro" id="IPR029066">
    <property type="entry name" value="PLP-binding_barrel"/>
</dbReference>
<keyword evidence="6" id="KW-1185">Reference proteome</keyword>
<comment type="similarity">
    <text evidence="2 3">Belongs to the pyridoxal phosphate-binding protein YggS/PROSC family.</text>
</comment>
<keyword evidence="1 2" id="KW-0663">Pyridoxal phosphate</keyword>
<accession>A0ABQ5KVC4</accession>
<evidence type="ECO:0000313" key="6">
    <source>
        <dbReference type="Proteomes" id="UP001057375"/>
    </source>
</evidence>
<dbReference type="InterPro" id="IPR011078">
    <property type="entry name" value="PyrdxlP_homeostasis"/>
</dbReference>
<feature type="domain" description="Alanine racemase N-terminal" evidence="4">
    <location>
        <begin position="21"/>
        <end position="226"/>
    </location>
</feature>
<gene>
    <name evidence="5" type="ORF">ADUPG1_008556</name>
</gene>
<dbReference type="Gene3D" id="3.20.20.10">
    <property type="entry name" value="Alanine racemase"/>
    <property type="match status" value="1"/>
</dbReference>
<feature type="modified residue" description="N6-(pyridoxal phosphate)lysine" evidence="2">
    <location>
        <position position="34"/>
    </location>
</feature>
<proteinExistence type="inferred from homology"/>
<evidence type="ECO:0000256" key="3">
    <source>
        <dbReference type="RuleBase" id="RU004514"/>
    </source>
</evidence>
<dbReference type="Proteomes" id="UP001057375">
    <property type="component" value="Unassembled WGS sequence"/>
</dbReference>
<dbReference type="PANTHER" id="PTHR10146">
    <property type="entry name" value="PROLINE SYNTHETASE CO-TRANSCRIBED BACTERIAL HOMOLOG PROTEIN"/>
    <property type="match status" value="1"/>
</dbReference>
<organism evidence="5 6">
    <name type="scientific">Aduncisulcus paluster</name>
    <dbReference type="NCBI Taxonomy" id="2918883"/>
    <lineage>
        <taxon>Eukaryota</taxon>
        <taxon>Metamonada</taxon>
        <taxon>Carpediemonas-like organisms</taxon>
        <taxon>Aduncisulcus</taxon>
    </lineage>
</organism>
<evidence type="ECO:0000256" key="2">
    <source>
        <dbReference type="HAMAP-Rule" id="MF_03225"/>
    </source>
</evidence>
<dbReference type="Pfam" id="PF01168">
    <property type="entry name" value="Ala_racemase_N"/>
    <property type="match status" value="1"/>
</dbReference>
<dbReference type="HAMAP" id="MF_02087">
    <property type="entry name" value="PLP_homeostasis"/>
    <property type="match status" value="1"/>
</dbReference>
<reference evidence="5" key="1">
    <citation type="submission" date="2022-03" db="EMBL/GenBank/DDBJ databases">
        <title>Draft genome sequence of Aduncisulcus paluster, a free-living microaerophilic Fornicata.</title>
        <authorList>
            <person name="Yuyama I."/>
            <person name="Kume K."/>
            <person name="Tamura T."/>
            <person name="Inagaki Y."/>
            <person name="Hashimoto T."/>
        </authorList>
    </citation>
    <scope>NUCLEOTIDE SEQUENCE</scope>
    <source>
        <strain evidence="5">NY0171</strain>
    </source>
</reference>
<protein>
    <recommendedName>
        <fullName evidence="2">Pyridoxal phosphate homeostasis protein</fullName>
        <shortName evidence="2">PLP homeostasis protein</shortName>
    </recommendedName>
</protein>
<comment type="function">
    <text evidence="2">Pyridoxal 5'-phosphate (PLP)-binding protein, which may be involved in intracellular homeostatic regulation of pyridoxal 5'-phosphate (PLP), the active form of vitamin B6.</text>
</comment>
<dbReference type="NCBIfam" id="TIGR00044">
    <property type="entry name" value="YggS family pyridoxal phosphate-dependent enzyme"/>
    <property type="match status" value="1"/>
</dbReference>
<dbReference type="PANTHER" id="PTHR10146:SF14">
    <property type="entry name" value="PYRIDOXAL PHOSPHATE HOMEOSTASIS PROTEIN"/>
    <property type="match status" value="1"/>
</dbReference>
<sequence>MEAAVIENLHDICKSIEIENKKYDKHCELIAVSKTKPNSLIEAAYSAGHRAFGENYAQELQRKAAELPSDIQWHYIGHLQKSNINKIIKIPNLFCIHTIDSVEITADIVKRIPKERESPINVMIQVNTSLETSKSGVSTNEEAIEIAKYILSCEKLNLFGFMTIGHPLKPEEGFVKLVETKETVCASLKLDPRLLKLSMGMSGDYKEAIQHGSDYVRVGSSIFGARDYSKK</sequence>
<dbReference type="InterPro" id="IPR001608">
    <property type="entry name" value="Ala_racemase_N"/>
</dbReference>
<dbReference type="PIRSF" id="PIRSF004848">
    <property type="entry name" value="YBL036c_PLPDEIII"/>
    <property type="match status" value="1"/>
</dbReference>